<evidence type="ECO:0000313" key="2">
    <source>
        <dbReference type="Proteomes" id="UP000572680"/>
    </source>
</evidence>
<organism evidence="1 2">
    <name type="scientific">Actinomadura namibiensis</name>
    <dbReference type="NCBI Taxonomy" id="182080"/>
    <lineage>
        <taxon>Bacteria</taxon>
        <taxon>Bacillati</taxon>
        <taxon>Actinomycetota</taxon>
        <taxon>Actinomycetes</taxon>
        <taxon>Streptosporangiales</taxon>
        <taxon>Thermomonosporaceae</taxon>
        <taxon>Actinomadura</taxon>
    </lineage>
</organism>
<evidence type="ECO:0000313" key="1">
    <source>
        <dbReference type="EMBL" id="MBA8957231.1"/>
    </source>
</evidence>
<evidence type="ECO:0008006" key="3">
    <source>
        <dbReference type="Google" id="ProtNLM"/>
    </source>
</evidence>
<proteinExistence type="predicted"/>
<dbReference type="EMBL" id="JACJIA010000021">
    <property type="protein sequence ID" value="MBA8957231.1"/>
    <property type="molecule type" value="Genomic_DNA"/>
</dbReference>
<name>A0A7W3LZL8_ACTNM</name>
<gene>
    <name evidence="1" type="ORF">HNR61_008924</name>
</gene>
<keyword evidence="2" id="KW-1185">Reference proteome</keyword>
<dbReference type="Proteomes" id="UP000572680">
    <property type="component" value="Unassembled WGS sequence"/>
</dbReference>
<comment type="caution">
    <text evidence="1">The sequence shown here is derived from an EMBL/GenBank/DDBJ whole genome shotgun (WGS) entry which is preliminary data.</text>
</comment>
<dbReference type="Pfam" id="PF14100">
    <property type="entry name" value="DUF6807"/>
    <property type="match status" value="1"/>
</dbReference>
<reference evidence="1 2" key="1">
    <citation type="submission" date="2020-08" db="EMBL/GenBank/DDBJ databases">
        <title>Genomic Encyclopedia of Type Strains, Phase IV (KMG-IV): sequencing the most valuable type-strain genomes for metagenomic binning, comparative biology and taxonomic classification.</title>
        <authorList>
            <person name="Goeker M."/>
        </authorList>
    </citation>
    <scope>NUCLEOTIDE SEQUENCE [LARGE SCALE GENOMIC DNA]</scope>
    <source>
        <strain evidence="1 2">DSM 44197</strain>
    </source>
</reference>
<sequence>MTESVELTVAGRWVARYVTRAYLGEGLSPRPYLHPVRTLGGVEVTELMPADHPHHLGACVAIADVGGRNFWGGRSYVRGRGPVWRDDHGVQRHLSWTRRATDAFGESLAWIDRHGAVVLREQRDVTARPAGDHWALDLTFRLTNVSGGPLRIGSSATNGRPGAGYGGFFWRAPGTAADLRVFTPDAEGEEKAHGAVARWLAMTGTAADGRPWTLAFAGGDDTTRRDPWFVRAAEYPGVGSALAWQEPLTLGNGATAERRVVTLVADGALAADDVDPLLEEL</sequence>
<dbReference type="RefSeq" id="WP_182849071.1">
    <property type="nucleotide sequence ID" value="NZ_BAAALP010000041.1"/>
</dbReference>
<dbReference type="AlphaFoldDB" id="A0A7W3LZL8"/>
<protein>
    <recommendedName>
        <fullName evidence="3">Oxidoreductase</fullName>
    </recommendedName>
</protein>
<accession>A0A7W3LZL8</accession>
<dbReference type="InterPro" id="IPR029475">
    <property type="entry name" value="DUF6807"/>
</dbReference>